<dbReference type="PANTHER" id="PTHR22589">
    <property type="entry name" value="CARNITINE O-ACYLTRANSFERASE"/>
    <property type="match status" value="1"/>
</dbReference>
<dbReference type="GO" id="GO:0016746">
    <property type="term" value="F:acyltransferase activity"/>
    <property type="evidence" value="ECO:0007669"/>
    <property type="project" value="InterPro"/>
</dbReference>
<dbReference type="PANTHER" id="PTHR22589:SF103">
    <property type="entry name" value="CARNITINE O-ACETYL-TRANSFERASE, ISOFORM A-RELATED"/>
    <property type="match status" value="1"/>
</dbReference>
<evidence type="ECO:0000259" key="3">
    <source>
        <dbReference type="Pfam" id="PF00755"/>
    </source>
</evidence>
<dbReference type="AlphaFoldDB" id="A0A7S4RPP3"/>
<organism evidence="4">
    <name type="scientific">Ditylum brightwellii</name>
    <dbReference type="NCBI Taxonomy" id="49249"/>
    <lineage>
        <taxon>Eukaryota</taxon>
        <taxon>Sar</taxon>
        <taxon>Stramenopiles</taxon>
        <taxon>Ochrophyta</taxon>
        <taxon>Bacillariophyta</taxon>
        <taxon>Mediophyceae</taxon>
        <taxon>Lithodesmiophycidae</taxon>
        <taxon>Lithodesmiales</taxon>
        <taxon>Lithodesmiaceae</taxon>
        <taxon>Ditylum</taxon>
    </lineage>
</organism>
<evidence type="ECO:0000313" key="4">
    <source>
        <dbReference type="EMBL" id="CAE4621058.1"/>
    </source>
</evidence>
<feature type="domain" description="Choline/carnitine acyltransferase" evidence="3">
    <location>
        <begin position="1"/>
        <end position="295"/>
    </location>
</feature>
<comment type="similarity">
    <text evidence="1">Belongs to the carnitine/choline acetyltransferase family.</text>
</comment>
<name>A0A7S4RPP3_9STRA</name>
<dbReference type="Gene3D" id="3.30.559.10">
    <property type="entry name" value="Chloramphenicol acetyltransferase-like domain"/>
    <property type="match status" value="1"/>
</dbReference>
<feature type="active site" description="Proton acceptor" evidence="2">
    <location>
        <position position="17"/>
    </location>
</feature>
<dbReference type="EMBL" id="HBNS01028180">
    <property type="protein sequence ID" value="CAE4621058.1"/>
    <property type="molecule type" value="Transcribed_RNA"/>
</dbReference>
<dbReference type="InterPro" id="IPR000542">
    <property type="entry name" value="Carn_acyl_trans"/>
</dbReference>
<reference evidence="4" key="1">
    <citation type="submission" date="2021-01" db="EMBL/GenBank/DDBJ databases">
        <authorList>
            <person name="Corre E."/>
            <person name="Pelletier E."/>
            <person name="Niang G."/>
            <person name="Scheremetjew M."/>
            <person name="Finn R."/>
            <person name="Kale V."/>
            <person name="Holt S."/>
            <person name="Cochrane G."/>
            <person name="Meng A."/>
            <person name="Brown T."/>
            <person name="Cohen L."/>
        </authorList>
    </citation>
    <scope>NUCLEOTIDE SEQUENCE</scope>
    <source>
        <strain evidence="4">GSO104</strain>
    </source>
</reference>
<proteinExistence type="inferred from homology"/>
<dbReference type="InterPro" id="IPR039551">
    <property type="entry name" value="Cho/carn_acyl_trans"/>
</dbReference>
<sequence>MQIICTDNGKVGFLGEHSMMDGMPAVAFSDYIIKTKYGDLKKRPREKVNVQDKSQQVTNIFEHCFSLLESSGANENIKPLISKAKIDFEKLVTDNQLDVQSFQGYGTAFMKKAGFSPDAYVQMAIQLATFRLFGKQVGTYESTQVRPFLHGRTETTRSVSLASAAFVKRMGLRSIHDDDTEARNEKLSLLREAATQHSEYTRQAARGMGVDRHLMGLFMLVDGDTVPTLFSHPLYSRSKYWRVSTSTLPNMPGFGPVVPDGVGIAYDIREDCCFFTITGRREHNWTDRLSHLLEESLLEMSSLTMTSKL</sequence>
<accession>A0A7S4RPP3</accession>
<dbReference type="SUPFAM" id="SSF52777">
    <property type="entry name" value="CoA-dependent acyltransferases"/>
    <property type="match status" value="2"/>
</dbReference>
<evidence type="ECO:0000256" key="1">
    <source>
        <dbReference type="ARBA" id="ARBA00005232"/>
    </source>
</evidence>
<dbReference type="InterPro" id="IPR023213">
    <property type="entry name" value="CAT-like_dom_sf"/>
</dbReference>
<evidence type="ECO:0000256" key="2">
    <source>
        <dbReference type="PIRSR" id="PIRSR600542-1"/>
    </source>
</evidence>
<dbReference type="Pfam" id="PF00755">
    <property type="entry name" value="Carn_acyltransf"/>
    <property type="match status" value="1"/>
</dbReference>
<gene>
    <name evidence="4" type="ORF">DBRI00130_LOCUS22166</name>
</gene>
<protein>
    <recommendedName>
        <fullName evidence="3">Choline/carnitine acyltransferase domain-containing protein</fullName>
    </recommendedName>
</protein>